<feature type="domain" description="Multidrug resistance protein MdtA-like barrel-sandwich hybrid" evidence="4">
    <location>
        <begin position="38"/>
        <end position="219"/>
    </location>
</feature>
<evidence type="ECO:0000259" key="4">
    <source>
        <dbReference type="Pfam" id="PF25917"/>
    </source>
</evidence>
<evidence type="ECO:0000256" key="1">
    <source>
        <dbReference type="ARBA" id="ARBA00004196"/>
    </source>
</evidence>
<keyword evidence="2 3" id="KW-0175">Coiled coil</keyword>
<dbReference type="GO" id="GO:0030313">
    <property type="term" value="C:cell envelope"/>
    <property type="evidence" value="ECO:0007669"/>
    <property type="project" value="UniProtKB-SubCell"/>
</dbReference>
<dbReference type="OrthoDB" id="9778236at2"/>
<evidence type="ECO:0000256" key="2">
    <source>
        <dbReference type="ARBA" id="ARBA00023054"/>
    </source>
</evidence>
<dbReference type="InterPro" id="IPR058625">
    <property type="entry name" value="MdtA-like_BSH"/>
</dbReference>
<dbReference type="AlphaFoldDB" id="A0A1I5YW88"/>
<keyword evidence="6" id="KW-1185">Reference proteome</keyword>
<proteinExistence type="predicted"/>
<feature type="coiled-coil region" evidence="3">
    <location>
        <begin position="98"/>
        <end position="163"/>
    </location>
</feature>
<reference evidence="5 6" key="1">
    <citation type="submission" date="2016-10" db="EMBL/GenBank/DDBJ databases">
        <authorList>
            <person name="de Groot N.N."/>
        </authorList>
    </citation>
    <scope>NUCLEOTIDE SEQUENCE [LARGE SCALE GENOMIC DNA]</scope>
    <source>
        <strain evidence="5 6">DSM 28286</strain>
    </source>
</reference>
<dbReference type="Proteomes" id="UP000199031">
    <property type="component" value="Unassembled WGS sequence"/>
</dbReference>
<dbReference type="Pfam" id="PF25917">
    <property type="entry name" value="BSH_RND"/>
    <property type="match status" value="1"/>
</dbReference>
<dbReference type="Gene3D" id="2.40.30.170">
    <property type="match status" value="1"/>
</dbReference>
<comment type="subcellular location">
    <subcellularLocation>
        <location evidence="1">Cell envelope</location>
    </subcellularLocation>
</comment>
<gene>
    <name evidence="5" type="ORF">SAMN05444277_11494</name>
</gene>
<evidence type="ECO:0000256" key="3">
    <source>
        <dbReference type="SAM" id="Coils"/>
    </source>
</evidence>
<evidence type="ECO:0000313" key="6">
    <source>
        <dbReference type="Proteomes" id="UP000199031"/>
    </source>
</evidence>
<dbReference type="PANTHER" id="PTHR32347">
    <property type="entry name" value="EFFLUX SYSTEM COMPONENT YKNX-RELATED"/>
    <property type="match status" value="1"/>
</dbReference>
<sequence length="313" mass="34812">MFAIKEYTCIAALATIFFACNNNENQFDASGTFETDEVIVSAQLGGQILAFNVNEGDTLQEGAVVGKIDSLNVLLQKQQVQASIQSLKEKTSDVRPQVKLLEDQLAVQQTQLNNLLKDQQRFENMLKDGAVTQRQVDDINTQVDAAKKQMQVTQQQIKVQQTNTGTQNRSILSEKDPLQKQVAQLSEQLSKANIVNPINGTVLTKYAEAGEVTSPGKALYKIADINYLNLRAYITGTQLSTIKLNQPVKVYIDSGANHYREYAGTIIWISDKAEFTPKTIQTKDERANLVYAIKVKVKNDGYLKIGMYGEVKL</sequence>
<dbReference type="InterPro" id="IPR050465">
    <property type="entry name" value="UPF0194_transport"/>
</dbReference>
<name>A0A1I5YW88_9BACT</name>
<dbReference type="STRING" id="1465490.SAMN05444277_11494"/>
<accession>A0A1I5YW88</accession>
<evidence type="ECO:0000313" key="5">
    <source>
        <dbReference type="EMBL" id="SFQ48489.1"/>
    </source>
</evidence>
<dbReference type="Gene3D" id="1.10.287.1490">
    <property type="match status" value="1"/>
</dbReference>
<dbReference type="RefSeq" id="WP_090662303.1">
    <property type="nucleotide sequence ID" value="NZ_FOXQ01000014.1"/>
</dbReference>
<dbReference type="PANTHER" id="PTHR32347:SF23">
    <property type="entry name" value="BLL5650 PROTEIN"/>
    <property type="match status" value="1"/>
</dbReference>
<protein>
    <submittedName>
        <fullName evidence="5">HlyD family secretion protein</fullName>
    </submittedName>
</protein>
<dbReference type="PROSITE" id="PS51257">
    <property type="entry name" value="PROKAR_LIPOPROTEIN"/>
    <property type="match status" value="1"/>
</dbReference>
<organism evidence="5 6">
    <name type="scientific">Parafilimonas terrae</name>
    <dbReference type="NCBI Taxonomy" id="1465490"/>
    <lineage>
        <taxon>Bacteria</taxon>
        <taxon>Pseudomonadati</taxon>
        <taxon>Bacteroidota</taxon>
        <taxon>Chitinophagia</taxon>
        <taxon>Chitinophagales</taxon>
        <taxon>Chitinophagaceae</taxon>
        <taxon>Parafilimonas</taxon>
    </lineage>
</organism>
<dbReference type="EMBL" id="FOXQ01000014">
    <property type="protein sequence ID" value="SFQ48489.1"/>
    <property type="molecule type" value="Genomic_DNA"/>
</dbReference>